<evidence type="ECO:0000256" key="1">
    <source>
        <dbReference type="ARBA" id="ARBA00022679"/>
    </source>
</evidence>
<reference evidence="4 5" key="1">
    <citation type="submission" date="2020-08" db="EMBL/GenBank/DDBJ databases">
        <title>Sequencing the genomes of 1000 actinobacteria strains.</title>
        <authorList>
            <person name="Klenk H.-P."/>
        </authorList>
    </citation>
    <scope>NUCLEOTIDE SEQUENCE [LARGE SCALE GENOMIC DNA]</scope>
    <source>
        <strain evidence="4 5">DSM 12511</strain>
    </source>
</reference>
<feature type="domain" description="DUF6457" evidence="3">
    <location>
        <begin position="227"/>
        <end position="306"/>
    </location>
</feature>
<sequence length="326" mass="32826">MSFGAILLAGGRASRLGGADKPLLRIGDETLLDAAIAAVRDAGASDVVAVGPDRGRDVTWVREDPPFAGPAAAVVAGLDALATEPEWVYVLACDLPNVRAAVPFLAEAAALVPADTDGVCLADATSRPQWLTGVYRTRALRAAASALPGAGRDAPVRALTADLAVAALADPGALSADVDTWDDAARHGATHEGVPALATRARIETSAADERVPNEEVTMSDQSQTLPPEALDEWAEALCSTLGLTADQLPVAAVLDLARDAAHGVARPAAPVGAFAAGVAAGLAGGDPDAVARAIGEVVKLARGTAHIDEDAEAEESADTGVIGIA</sequence>
<name>A0A7X0FSD3_9MICO</name>
<feature type="domain" description="MobA-like NTP transferase" evidence="2">
    <location>
        <begin position="5"/>
        <end position="151"/>
    </location>
</feature>
<dbReference type="PANTHER" id="PTHR19136:SF81">
    <property type="entry name" value="MOLYBDENUM COFACTOR GUANYLYLTRANSFERASE"/>
    <property type="match status" value="1"/>
</dbReference>
<accession>A0A7X0FSD3</accession>
<evidence type="ECO:0000313" key="5">
    <source>
        <dbReference type="Proteomes" id="UP000537775"/>
    </source>
</evidence>
<evidence type="ECO:0000259" key="2">
    <source>
        <dbReference type="Pfam" id="PF12804"/>
    </source>
</evidence>
<evidence type="ECO:0000313" key="4">
    <source>
        <dbReference type="EMBL" id="MBB6392843.1"/>
    </source>
</evidence>
<dbReference type="InterPro" id="IPR045598">
    <property type="entry name" value="DUF6457"/>
</dbReference>
<evidence type="ECO:0000259" key="3">
    <source>
        <dbReference type="Pfam" id="PF20058"/>
    </source>
</evidence>
<organism evidence="4 5">
    <name type="scientific">Microbacterium thalassium</name>
    <dbReference type="NCBI Taxonomy" id="362649"/>
    <lineage>
        <taxon>Bacteria</taxon>
        <taxon>Bacillati</taxon>
        <taxon>Actinomycetota</taxon>
        <taxon>Actinomycetes</taxon>
        <taxon>Micrococcales</taxon>
        <taxon>Microbacteriaceae</taxon>
        <taxon>Microbacterium</taxon>
    </lineage>
</organism>
<protein>
    <submittedName>
        <fullName evidence="4">Molybdopterin-guanine dinucleotide biosynthesis protein A</fullName>
    </submittedName>
</protein>
<proteinExistence type="predicted"/>
<dbReference type="GO" id="GO:0016779">
    <property type="term" value="F:nucleotidyltransferase activity"/>
    <property type="evidence" value="ECO:0007669"/>
    <property type="project" value="UniProtKB-ARBA"/>
</dbReference>
<dbReference type="PANTHER" id="PTHR19136">
    <property type="entry name" value="MOLYBDENUM COFACTOR GUANYLYLTRANSFERASE"/>
    <property type="match status" value="1"/>
</dbReference>
<dbReference type="EMBL" id="JACHML010000001">
    <property type="protein sequence ID" value="MBB6392843.1"/>
    <property type="molecule type" value="Genomic_DNA"/>
</dbReference>
<dbReference type="Pfam" id="PF20058">
    <property type="entry name" value="DUF6457"/>
    <property type="match status" value="1"/>
</dbReference>
<dbReference type="InterPro" id="IPR025877">
    <property type="entry name" value="MobA-like_NTP_Trfase"/>
</dbReference>
<keyword evidence="1" id="KW-0808">Transferase</keyword>
<dbReference type="Gene3D" id="3.90.550.10">
    <property type="entry name" value="Spore Coat Polysaccharide Biosynthesis Protein SpsA, Chain A"/>
    <property type="match status" value="1"/>
</dbReference>
<comment type="caution">
    <text evidence="4">The sequence shown here is derived from an EMBL/GenBank/DDBJ whole genome shotgun (WGS) entry which is preliminary data.</text>
</comment>
<dbReference type="AlphaFoldDB" id="A0A7X0FSD3"/>
<dbReference type="Proteomes" id="UP000537775">
    <property type="component" value="Unassembled WGS sequence"/>
</dbReference>
<gene>
    <name evidence="4" type="ORF">HD594_003156</name>
</gene>
<dbReference type="Pfam" id="PF12804">
    <property type="entry name" value="NTP_transf_3"/>
    <property type="match status" value="1"/>
</dbReference>
<dbReference type="RefSeq" id="WP_271171134.1">
    <property type="nucleotide sequence ID" value="NZ_BAAAJR010000001.1"/>
</dbReference>
<keyword evidence="5" id="KW-1185">Reference proteome</keyword>
<dbReference type="InterPro" id="IPR029044">
    <property type="entry name" value="Nucleotide-diphossugar_trans"/>
</dbReference>
<dbReference type="SUPFAM" id="SSF53448">
    <property type="entry name" value="Nucleotide-diphospho-sugar transferases"/>
    <property type="match status" value="1"/>
</dbReference>